<dbReference type="InterPro" id="IPR006530">
    <property type="entry name" value="YD"/>
</dbReference>
<dbReference type="Gene3D" id="2.180.10.10">
    <property type="entry name" value="RHS repeat-associated core"/>
    <property type="match status" value="3"/>
</dbReference>
<dbReference type="eggNOG" id="COG3386">
    <property type="taxonomic scope" value="Bacteria"/>
</dbReference>
<feature type="repeat" description="NHL" evidence="4">
    <location>
        <begin position="1602"/>
        <end position="1632"/>
    </location>
</feature>
<dbReference type="InterPro" id="IPR006644">
    <property type="entry name" value="Cadg"/>
</dbReference>
<feature type="signal peptide" evidence="6">
    <location>
        <begin position="1"/>
        <end position="23"/>
    </location>
</feature>
<dbReference type="STRING" id="96561.Dole_0842"/>
<evidence type="ECO:0000313" key="8">
    <source>
        <dbReference type="EMBL" id="ABW66652.1"/>
    </source>
</evidence>
<feature type="repeat" description="NHL" evidence="4">
    <location>
        <begin position="1659"/>
        <end position="1689"/>
    </location>
</feature>
<dbReference type="RefSeq" id="WP_012174270.1">
    <property type="nucleotide sequence ID" value="NC_009943.1"/>
</dbReference>
<dbReference type="OrthoDB" id="8481850at2"/>
<dbReference type="Gene3D" id="2.60.40.10">
    <property type="entry name" value="Immunoglobulins"/>
    <property type="match status" value="1"/>
</dbReference>
<dbReference type="InterPro" id="IPR013783">
    <property type="entry name" value="Ig-like_fold"/>
</dbReference>
<evidence type="ECO:0000256" key="2">
    <source>
        <dbReference type="ARBA" id="ARBA00022737"/>
    </source>
</evidence>
<evidence type="ECO:0000256" key="5">
    <source>
        <dbReference type="SAM" id="MobiDB-lite"/>
    </source>
</evidence>
<evidence type="ECO:0000256" key="3">
    <source>
        <dbReference type="ARBA" id="ARBA00023157"/>
    </source>
</evidence>
<dbReference type="PANTHER" id="PTHR11219:SF69">
    <property type="entry name" value="TENEURIN-A"/>
    <property type="match status" value="1"/>
</dbReference>
<dbReference type="SMART" id="SM00736">
    <property type="entry name" value="CADG"/>
    <property type="match status" value="1"/>
</dbReference>
<dbReference type="GO" id="GO:0016020">
    <property type="term" value="C:membrane"/>
    <property type="evidence" value="ECO:0007669"/>
    <property type="project" value="InterPro"/>
</dbReference>
<keyword evidence="3" id="KW-1015">Disulfide bond</keyword>
<dbReference type="InterPro" id="IPR051216">
    <property type="entry name" value="Teneurin"/>
</dbReference>
<dbReference type="SUPFAM" id="SSF49464">
    <property type="entry name" value="Carboxypeptidase regulatory domain-like"/>
    <property type="match status" value="1"/>
</dbReference>
<organism evidence="8 9">
    <name type="scientific">Desulfosudis oleivorans (strain DSM 6200 / JCM 39069 / Hxd3)</name>
    <name type="common">Desulfococcus oleovorans</name>
    <dbReference type="NCBI Taxonomy" id="96561"/>
    <lineage>
        <taxon>Bacteria</taxon>
        <taxon>Pseudomonadati</taxon>
        <taxon>Thermodesulfobacteriota</taxon>
        <taxon>Desulfobacteria</taxon>
        <taxon>Desulfobacterales</taxon>
        <taxon>Desulfosudaceae</taxon>
        <taxon>Desulfosudis</taxon>
    </lineage>
</organism>
<dbReference type="Pfam" id="PF05345">
    <property type="entry name" value="He_PIG"/>
    <property type="match status" value="1"/>
</dbReference>
<dbReference type="HOGENOM" id="CLU_226251_0_0_7"/>
<feature type="compositionally biased region" description="Basic and acidic residues" evidence="5">
    <location>
        <begin position="1254"/>
        <end position="1266"/>
    </location>
</feature>
<dbReference type="Pfam" id="PF25021">
    <property type="entry name" value="TEN_NHL"/>
    <property type="match status" value="2"/>
</dbReference>
<evidence type="ECO:0000259" key="7">
    <source>
        <dbReference type="SMART" id="SM00736"/>
    </source>
</evidence>
<protein>
    <submittedName>
        <fullName evidence="8">YD repeat protein</fullName>
    </submittedName>
</protein>
<dbReference type="InterPro" id="IPR056820">
    <property type="entry name" value="TEN_TTR-like"/>
</dbReference>
<dbReference type="SUPFAM" id="SSF63829">
    <property type="entry name" value="Calcium-dependent phosphotriesterase"/>
    <property type="match status" value="1"/>
</dbReference>
<dbReference type="Pfam" id="PF25020">
    <property type="entry name" value="TTR_TEN1-4"/>
    <property type="match status" value="1"/>
</dbReference>
<evidence type="ECO:0000256" key="1">
    <source>
        <dbReference type="ARBA" id="ARBA00022536"/>
    </source>
</evidence>
<keyword evidence="1" id="KW-0245">EGF-like domain</keyword>
<keyword evidence="9" id="KW-1185">Reference proteome</keyword>
<feature type="chain" id="PRO_5002731393" evidence="6">
    <location>
        <begin position="24"/>
        <end position="2831"/>
    </location>
</feature>
<accession>A8ZVU3</accession>
<dbReference type="Gene3D" id="2.120.10.30">
    <property type="entry name" value="TolB, C-terminal domain"/>
    <property type="match status" value="3"/>
</dbReference>
<dbReference type="GO" id="GO:0005509">
    <property type="term" value="F:calcium ion binding"/>
    <property type="evidence" value="ECO:0007669"/>
    <property type="project" value="InterPro"/>
</dbReference>
<dbReference type="PANTHER" id="PTHR11219">
    <property type="entry name" value="TENEURIN AND N-ACETYLGLUCOSAMINE-1-PHOSPHODIESTER ALPHA-N-ACETYLGLUCOSAMINIDASE"/>
    <property type="match status" value="1"/>
</dbReference>
<dbReference type="eggNOG" id="COG3209">
    <property type="taxonomic scope" value="Bacteria"/>
</dbReference>
<dbReference type="InterPro" id="IPR008969">
    <property type="entry name" value="CarboxyPept-like_regulatory"/>
</dbReference>
<dbReference type="InterPro" id="IPR056823">
    <property type="entry name" value="TEN-like_YD-shell"/>
</dbReference>
<dbReference type="Pfam" id="PF25023">
    <property type="entry name" value="TEN_YD-shell"/>
    <property type="match status" value="1"/>
</dbReference>
<evidence type="ECO:0000256" key="6">
    <source>
        <dbReference type="SAM" id="SignalP"/>
    </source>
</evidence>
<dbReference type="InterPro" id="IPR015919">
    <property type="entry name" value="Cadherin-like_sf"/>
</dbReference>
<feature type="domain" description="Dystroglycan-type cadherin-like" evidence="7">
    <location>
        <begin position="597"/>
        <end position="685"/>
    </location>
</feature>
<gene>
    <name evidence="8" type="ordered locus">Dole_0842</name>
</gene>
<dbReference type="KEGG" id="dol:Dole_0842"/>
<dbReference type="InterPro" id="IPR011042">
    <property type="entry name" value="6-blade_b-propeller_TolB-like"/>
</dbReference>
<dbReference type="InterPro" id="IPR056822">
    <property type="entry name" value="TEN_NHL"/>
</dbReference>
<reference evidence="8 9" key="1">
    <citation type="submission" date="2007-10" db="EMBL/GenBank/DDBJ databases">
        <title>Complete sequence of Desulfococcus oleovorans Hxd3.</title>
        <authorList>
            <consortium name="US DOE Joint Genome Institute"/>
            <person name="Copeland A."/>
            <person name="Lucas S."/>
            <person name="Lapidus A."/>
            <person name="Barry K."/>
            <person name="Glavina del Rio T."/>
            <person name="Dalin E."/>
            <person name="Tice H."/>
            <person name="Pitluck S."/>
            <person name="Kiss H."/>
            <person name="Brettin T."/>
            <person name="Bruce D."/>
            <person name="Detter J.C."/>
            <person name="Han C."/>
            <person name="Schmutz J."/>
            <person name="Larimer F."/>
            <person name="Land M."/>
            <person name="Hauser L."/>
            <person name="Kyrpides N."/>
            <person name="Kim E."/>
            <person name="Wawrik B."/>
            <person name="Richardson P."/>
        </authorList>
    </citation>
    <scope>NUCLEOTIDE SEQUENCE [LARGE SCALE GENOMIC DNA]</scope>
    <source>
        <strain evidence="9">DSM 6200 / JCM 39069 / Hxd3</strain>
    </source>
</reference>
<dbReference type="PROSITE" id="PS51125">
    <property type="entry name" value="NHL"/>
    <property type="match status" value="2"/>
</dbReference>
<keyword evidence="6" id="KW-0732">Signal</keyword>
<dbReference type="InterPro" id="IPR001258">
    <property type="entry name" value="NHL_repeat"/>
</dbReference>
<feature type="region of interest" description="Disordered" evidence="5">
    <location>
        <begin position="1243"/>
        <end position="1266"/>
    </location>
</feature>
<sequence length="2831" mass="306111">MAKKPAALLTALFVLVFAFSAHAEASSFLDRTVSINWLHFAKSADLFTADAEAQGVLRITNTTPDKSYWGYVVLNGRTYWLNNNDTFVQPVSLKRFNAFFVSLLGAPGTALHIEILPPKPEIISFTIAPNSVVQGSTATLAWATENADTVAIEPGIGPVDPDGSVTVAPDATTTYTLTAANAYGSVSETATVTVLVPPAITIVEPNGLNDIADESFTIQWEDEDPDSDATISLYYDTDNTGADGILIALGLGEDPDGVDDQFTWDISTIMEGDYYIYAVIDDGVTPAVIAYSPGPVTVLHNIPPEITLTSISAFVGDGSYEYVDSRYSNTLLYNWLDITAVGTEILLTGFDDAYSVNLPFEFPFFGDIKSSILISSNGYLTFGNYGTNCNNRPIPEFFDPNDFIAPYWDDIVPDKGGSFHYYYDSGNQIFIVQYTEVLPYADDAPKTFQVILYPNGDILFQYKEMQGNLTSATVGVEDKYGTEGLELAYDKAFIEDNLAILIKRAVSKNAIGWNDEDPDDNAAISLYYDTDNTGADGILIIAGIEEDPDGLTEDQYIWDSSEVAEGTYYVYAVIDDGVNVPVVSYYPEPITIDRSSPRFDELPEQEGMENESLTFTVQAQDPNNDSLTYSASNLPEGAIFNSDTRVFSWTPTSDQTGEYYVEFTVTDGEHTDTMSVRITITLHLPVVSIIASPSTVVPGGSTVLSWSSTYADTCYIEPNIGSVATSGSVTVSPEQITVYTITAVGPGGTTTRSATVSITPPSVSLTANLPVIQYGEEITLTWTSTYAETCTIEPGIGDVPLNGSVTVSPEETTTYTITATGPGGVATRSTTLTVKRPPQVSLNVSQAVINYGESIILTWEAWPAQRAYLNNGIGLVSASGSMTLTPEYTTTYTFTAVNNDQSTCQTISVKVLGHPPEPQPEGTFGGQYNDLIPEDASLESYDPDRFVVATGLVRDMSGIPLPEVAVNVLGHPEYGTVLTDENGRYSIPAEGGGLLKLSFEKQGYLTSHRKIEASVTDILILKTVTLISPDTAETTIFFNGDPSTITVHKSTETLDAELGDRSCTMVFTGEAKAYEVDEFGNQVQELSLITVRASEYATPESMPAILPPNSGYTYCVELEASGFDRVMFDKPVIAYVNNFLGFDVGEIVPSGYYDRGRSAWVPSDNGVVVKLLDTDNDGVVDALDADSDDLPDDLNENGVLEDEVAGLNDPGTYSPGATFWRVPINHFSPWDFNWSFGIPENAISSNAESPPDVDEQKPTVDDCDKDSNSYVNIRSRILHEDIPLPGTGMSLHYASNWVKGASIIIDVPVSGASVPASLKQIIVNMEVAGRMFEQVLAPLPNQAAKFVWDKRDYRGDWVEIPVVAHIHIGFEYGGVYYEAEADYKKAFAQSGADTVTNVPSRQNVILWETHETQITPIPPVDKNVDSQLAEGWTLSSQHSLYMGNIGVLNKGNGEKIERNAVIITTIAGGNGGGYSGDGGPAVDAQLAYPTSVTMDMRGNLYIADSTYEIVGGAISIKDIIRKVDKDGNITTFFEGPIIRSIGNLDIEVAPDGMLYILSRSENQLRRVDLNGIVSIVAGIATSYPPGMKVFAGDGGPAIEARLYHPQGMEIDASGNIYIADTDNHCVRRISPDGIIEAFAGMGVDAGYSGDGGLAVDARLQSPTGLAVDKTGNLFIADSGNFSIRKVDPKGVITTIAGGNGPGYSGDGWPAVDAQLQSISEITLDSSGNLYLTGYDHIRKINQDGIITTIAGGNGSGHSGDGGPAIYAQLGLGLNDIIADPRGNLYILDTSYCGVRKVGPAPVVAGSVGVGEVIFVEENGLGHIMLSNGRHSRTIDTASGVVLKSFTYDTDNRLVSITDQFGNVTTVERSSDGRPTAIISPDGLRTDLSVDPATSHLNRITHPDGGYYDFGYTTGGLMEYEIDPAGNRFDHIFDIEGRLSEVLDEEHGHQYYEQMKYPSGDILTTVTTAEGNVTSYLDRTELSGEYTSIITDAPGGQTTYIRSADGFYAQKDLACGMALDFEYGIDPAYKYKFIKESHEIAPSGISKRNQLDISYEDTDLDEAPDLITRSVTVNGKTTTVQKDVIQSTVTATSPEGRATVSSYDPDTLVTLSTGIAGLYQTNYGYYADGRPKSVMTGTRETSFAYDSYGYLASVTDPRSLTTYFTNDLAGRVTHIARPDGTNLGFEYDANGNMTVLTNPSNVDHLFGYNGVDLKSFYTTPLSGSYSYSYDKDRRLVQKDFPSGQSIYWDYTNPSDATDKSRLWRVITPEGDIDYTYLCGNKVESVSTVTEAIAYGYDGKLVTSETLYGTINKTLSYTYNEDFNVESFTYAGATEGYLYDNDGLLTGAGGFTISRYNDPGVNETGLPYNVTNGAFSLGRTFNGYGETGRESSTVGGYDVYEWNVIDRYADGRIKTKTETIGGVTTTFGYTYDEMGRLETVTKDGSLVESYDHDTIPYGTCTYQMNSLRGIAGRVLDYDAEDHLLSAGGTDYQYDLDGFLTSKTSGTETTYYDYSSRGELLSVDLPDGTDITYVHDPLGRRIAKKVNGTITEKYLWSGLTTLLAVYDGSDNLLMRFVYADGRMPVAVEKGGITYYLAYDQVGSLRAVADAAGNIVKQIDYDSFGFMLNDTYPGFEIPFGFAGGLYDKDTGLVRFGYRDYDPNTGRWTAKDPIGFNGGASDLYGYCLNDPVNMIDGIGLAGFAIDAGGGYGTGWGTNNYSEGGSAGTGLFIGVKPDTGGYAQLGAYTYQSYADEIPGARLGAGFNATYYKGDSADFFKGEMNYTMLTLFIASLTKYSDPCTGKTTGWTVSLGGKGYGLTWFEKGTSKSWSYALQE</sequence>
<dbReference type="NCBIfam" id="TIGR03696">
    <property type="entry name" value="Rhs_assc_core"/>
    <property type="match status" value="1"/>
</dbReference>
<name>A8ZVU3_DESOH</name>
<dbReference type="EMBL" id="CP000859">
    <property type="protein sequence ID" value="ABW66652.1"/>
    <property type="molecule type" value="Genomic_DNA"/>
</dbReference>
<dbReference type="Proteomes" id="UP000008561">
    <property type="component" value="Chromosome"/>
</dbReference>
<proteinExistence type="predicted"/>
<keyword evidence="2" id="KW-0677">Repeat</keyword>
<evidence type="ECO:0000256" key="4">
    <source>
        <dbReference type="PROSITE-ProRule" id="PRU00504"/>
    </source>
</evidence>
<dbReference type="SUPFAM" id="SSF49313">
    <property type="entry name" value="Cadherin-like"/>
    <property type="match status" value="1"/>
</dbReference>
<dbReference type="SUPFAM" id="SSF101898">
    <property type="entry name" value="NHL repeat"/>
    <property type="match status" value="1"/>
</dbReference>
<dbReference type="InterPro" id="IPR022385">
    <property type="entry name" value="Rhs_assc_core"/>
</dbReference>
<evidence type="ECO:0000313" key="9">
    <source>
        <dbReference type="Proteomes" id="UP000008561"/>
    </source>
</evidence>
<dbReference type="NCBIfam" id="TIGR01643">
    <property type="entry name" value="YD_repeat_2x"/>
    <property type="match status" value="2"/>
</dbReference>